<dbReference type="AlphaFoldDB" id="A0A920CZP3"/>
<proteinExistence type="predicted"/>
<dbReference type="EMBL" id="BOSE01000006">
    <property type="protein sequence ID" value="GIP17693.1"/>
    <property type="molecule type" value="Genomic_DNA"/>
</dbReference>
<keyword evidence="2" id="KW-1185">Reference proteome</keyword>
<name>A0A920CZP3_9BACL</name>
<organism evidence="1 2">
    <name type="scientific">Paenibacillus montaniterrae</name>
    <dbReference type="NCBI Taxonomy" id="429341"/>
    <lineage>
        <taxon>Bacteria</taxon>
        <taxon>Bacillati</taxon>
        <taxon>Bacillota</taxon>
        <taxon>Bacilli</taxon>
        <taxon>Bacillales</taxon>
        <taxon>Paenibacillaceae</taxon>
        <taxon>Paenibacillus</taxon>
    </lineage>
</organism>
<gene>
    <name evidence="1" type="ORF">J40TS1_33350</name>
</gene>
<evidence type="ECO:0000313" key="1">
    <source>
        <dbReference type="EMBL" id="GIP17693.1"/>
    </source>
</evidence>
<accession>A0A920CZP3</accession>
<sequence length="255" mass="29209">MSVSLALVPIALAMRLVMGKKNFDNWVQSMQFSIPSLFEKESELARTVRKAGYDCEKWGSSYKTHIDGEDLFFFWEFLNGKWVAVFGKYDSRQHIERFIANVNRAAGKQMFDVSTLQQNELKTGSAALPATNTTAAMLPQAFPTNFRDGELLFKTLKEFGINPVRNGSVITCKIENSHLTFRQSGDHPFQVEIHNEPDLRKIFQYLSDIDDDYKRCLQEVVYKKLKARAEERNMTIESEEVMEDNSIVLTLNIGS</sequence>
<comment type="caution">
    <text evidence="1">The sequence shown here is derived from an EMBL/GenBank/DDBJ whole genome shotgun (WGS) entry which is preliminary data.</text>
</comment>
<evidence type="ECO:0000313" key="2">
    <source>
        <dbReference type="Proteomes" id="UP000683139"/>
    </source>
</evidence>
<dbReference type="Proteomes" id="UP000683139">
    <property type="component" value="Unassembled WGS sequence"/>
</dbReference>
<protein>
    <submittedName>
        <fullName evidence="1">Uncharacterized protein</fullName>
    </submittedName>
</protein>
<reference evidence="1" key="1">
    <citation type="submission" date="2021-03" db="EMBL/GenBank/DDBJ databases">
        <title>Antimicrobial resistance genes in bacteria isolated from Japanese honey, and their potential for conferring macrolide and lincosamide resistance in the American foulbrood pathogen Paenibacillus larvae.</title>
        <authorList>
            <person name="Okamoto M."/>
            <person name="Kumagai M."/>
            <person name="Kanamori H."/>
            <person name="Takamatsu D."/>
        </authorList>
    </citation>
    <scope>NUCLEOTIDE SEQUENCE</scope>
    <source>
        <strain evidence="1">J40TS1</strain>
    </source>
</reference>